<dbReference type="EMBL" id="CM047908">
    <property type="protein sequence ID" value="KAJ0080897.1"/>
    <property type="molecule type" value="Genomic_DNA"/>
</dbReference>
<comment type="caution">
    <text evidence="1">The sequence shown here is derived from an EMBL/GenBank/DDBJ whole genome shotgun (WGS) entry which is preliminary data.</text>
</comment>
<protein>
    <submittedName>
        <fullName evidence="1">Uncharacterized protein</fullName>
    </submittedName>
</protein>
<evidence type="ECO:0000313" key="1">
    <source>
        <dbReference type="EMBL" id="KAJ0080897.1"/>
    </source>
</evidence>
<accession>A0ACC1A1J2</accession>
<sequence>MSTQQLITENKEGAEIHHGADLCKQKCHELLAEFNLPKGLLPLNDLTEIGYNRTTGFLWLKQSKRYEHKFRAIGKTVAYDTELSSFAENGRIRKLSGVKSKELLMWVKINEMCIEDPSSGKVKFTSAAGLSMSFPLSAFELEEKDQK</sequence>
<gene>
    <name evidence="1" type="ORF">Patl1_10062</name>
</gene>
<proteinExistence type="predicted"/>
<keyword evidence="2" id="KW-1185">Reference proteome</keyword>
<name>A0ACC1A1J2_9ROSI</name>
<organism evidence="1 2">
    <name type="scientific">Pistacia atlantica</name>
    <dbReference type="NCBI Taxonomy" id="434234"/>
    <lineage>
        <taxon>Eukaryota</taxon>
        <taxon>Viridiplantae</taxon>
        <taxon>Streptophyta</taxon>
        <taxon>Embryophyta</taxon>
        <taxon>Tracheophyta</taxon>
        <taxon>Spermatophyta</taxon>
        <taxon>Magnoliopsida</taxon>
        <taxon>eudicotyledons</taxon>
        <taxon>Gunneridae</taxon>
        <taxon>Pentapetalae</taxon>
        <taxon>rosids</taxon>
        <taxon>malvids</taxon>
        <taxon>Sapindales</taxon>
        <taxon>Anacardiaceae</taxon>
        <taxon>Pistacia</taxon>
    </lineage>
</organism>
<dbReference type="Proteomes" id="UP001164250">
    <property type="component" value="Chromosome 12"/>
</dbReference>
<evidence type="ECO:0000313" key="2">
    <source>
        <dbReference type="Proteomes" id="UP001164250"/>
    </source>
</evidence>
<reference evidence="2" key="1">
    <citation type="journal article" date="2023" name="G3 (Bethesda)">
        <title>Genome assembly and association tests identify interacting loci associated with vigor, precocity, and sex in interspecific pistachio rootstocks.</title>
        <authorList>
            <person name="Palmer W."/>
            <person name="Jacygrad E."/>
            <person name="Sagayaradj S."/>
            <person name="Cavanaugh K."/>
            <person name="Han R."/>
            <person name="Bertier L."/>
            <person name="Beede B."/>
            <person name="Kafkas S."/>
            <person name="Golino D."/>
            <person name="Preece J."/>
            <person name="Michelmore R."/>
        </authorList>
    </citation>
    <scope>NUCLEOTIDE SEQUENCE [LARGE SCALE GENOMIC DNA]</scope>
</reference>